<keyword evidence="4" id="KW-0010">Activator</keyword>
<dbReference type="InterPro" id="IPR019404">
    <property type="entry name" value="Mediator_Med11"/>
</dbReference>
<accession>A0A1D8NJ75</accession>
<dbReference type="PANTHER" id="PTHR22890">
    <property type="entry name" value="MEDIATOR OF RNA POLYMERASE II TRANSCRIPTION SUBUNIT 11"/>
    <property type="match status" value="1"/>
</dbReference>
<evidence type="ECO:0000256" key="4">
    <source>
        <dbReference type="RuleBase" id="RU364147"/>
    </source>
</evidence>
<organism evidence="5 6">
    <name type="scientific">Yarrowia lipolytica</name>
    <name type="common">Candida lipolytica</name>
    <dbReference type="NCBI Taxonomy" id="4952"/>
    <lineage>
        <taxon>Eukaryota</taxon>
        <taxon>Fungi</taxon>
        <taxon>Dikarya</taxon>
        <taxon>Ascomycota</taxon>
        <taxon>Saccharomycotina</taxon>
        <taxon>Dipodascomycetes</taxon>
        <taxon>Dipodascales</taxon>
        <taxon>Dipodascales incertae sedis</taxon>
        <taxon>Yarrowia</taxon>
    </lineage>
</organism>
<reference evidence="5 6" key="1">
    <citation type="journal article" date="2016" name="PLoS ONE">
        <title>Sequence Assembly of Yarrowia lipolytica Strain W29/CLIB89 Shows Transposable Element Diversity.</title>
        <authorList>
            <person name="Magnan C."/>
            <person name="Yu J."/>
            <person name="Chang I."/>
            <person name="Jahn E."/>
            <person name="Kanomata Y."/>
            <person name="Wu J."/>
            <person name="Zeller M."/>
            <person name="Oakes M."/>
            <person name="Baldi P."/>
            <person name="Sandmeyer S."/>
        </authorList>
    </citation>
    <scope>NUCLEOTIDE SEQUENCE [LARGE SCALE GENOMIC DNA]</scope>
    <source>
        <strain evidence="6">CLIB89(W29)</strain>
    </source>
</reference>
<dbReference type="GO" id="GO:0016592">
    <property type="term" value="C:mediator complex"/>
    <property type="evidence" value="ECO:0007669"/>
    <property type="project" value="InterPro"/>
</dbReference>
<dbReference type="GO" id="GO:0006357">
    <property type="term" value="P:regulation of transcription by RNA polymerase II"/>
    <property type="evidence" value="ECO:0007669"/>
    <property type="project" value="InterPro"/>
</dbReference>
<evidence type="ECO:0000256" key="1">
    <source>
        <dbReference type="ARBA" id="ARBA00004123"/>
    </source>
</evidence>
<dbReference type="VEuPathDB" id="FungiDB:YALI1_E23945g"/>
<comment type="subunit">
    <text evidence="4">Component of the Mediator complex.</text>
</comment>
<dbReference type="EMBL" id="CP017557">
    <property type="protein sequence ID" value="AOW05684.1"/>
    <property type="molecule type" value="Genomic_DNA"/>
</dbReference>
<comment type="similarity">
    <text evidence="2 4">Belongs to the Mediator complex subunit 11 family.</text>
</comment>
<dbReference type="VEuPathDB" id="FungiDB:YALI0_E20053g"/>
<proteinExistence type="inferred from homology"/>
<comment type="subcellular location">
    <subcellularLocation>
        <location evidence="1 4">Nucleus</location>
    </subcellularLocation>
</comment>
<keyword evidence="4" id="KW-0804">Transcription</keyword>
<sequence length="190" mass="21098">MADEGKKEEPIAVGDESMEIATETPTGGALTLDDSHATDLATLPMGQDEVSERLESLHKTDMKIAKMTETLSNAIDLLIPRSELDINSFELKEGDKGWEPGIQQGLPSLKSAFKVNSIEFLQSLEEVSTTLRKEIKRLNDFSRDKVLPINTDTKAQWTSLENYDKIINQIKGMLGAEGAEEDKDKEMKDV</sequence>
<evidence type="ECO:0000313" key="5">
    <source>
        <dbReference type="EMBL" id="AOW05684.1"/>
    </source>
</evidence>
<dbReference type="GO" id="GO:0003712">
    <property type="term" value="F:transcription coregulator activity"/>
    <property type="evidence" value="ECO:0007669"/>
    <property type="project" value="InterPro"/>
</dbReference>
<protein>
    <recommendedName>
        <fullName evidence="4">Mediator of RNA polymerase II transcription subunit 11</fullName>
    </recommendedName>
    <alternativeName>
        <fullName evidence="4">Mediator complex subunit 11</fullName>
    </alternativeName>
</protein>
<dbReference type="KEGG" id="yli:2911796"/>
<dbReference type="Pfam" id="PF10280">
    <property type="entry name" value="Med11"/>
    <property type="match status" value="1"/>
</dbReference>
<evidence type="ECO:0000313" key="6">
    <source>
        <dbReference type="Proteomes" id="UP000182444"/>
    </source>
</evidence>
<evidence type="ECO:0000256" key="3">
    <source>
        <dbReference type="ARBA" id="ARBA00023242"/>
    </source>
</evidence>
<evidence type="ECO:0000256" key="2">
    <source>
        <dbReference type="ARBA" id="ARBA00008186"/>
    </source>
</evidence>
<name>A0A1D8NJ75_YARLL</name>
<keyword evidence="4" id="KW-0805">Transcription regulation</keyword>
<dbReference type="AlphaFoldDB" id="A0A1D8NJ75"/>
<keyword evidence="3 4" id="KW-0539">Nucleus</keyword>
<dbReference type="Gene3D" id="1.10.287.3490">
    <property type="match status" value="1"/>
</dbReference>
<comment type="function">
    <text evidence="4">Component of the Mediator complex, a coactivator involved in the regulated transcription of nearly all RNA polymerase II-dependent genes. Mediator functions as a bridge to convey information from gene-specific regulatory proteins to the basal RNA polymerase II transcription machinery. Mediator is recruited to promoters by direct interactions with regulatory proteins and serves as a scaffold for the assembly of a functional pre-initiation complex with RNA polymerase II and the general transcription factors.</text>
</comment>
<dbReference type="Proteomes" id="UP000182444">
    <property type="component" value="Chromosome 1E"/>
</dbReference>
<dbReference type="OrthoDB" id="5418434at2759"/>
<gene>
    <name evidence="4" type="primary">MED11</name>
    <name evidence="5" type="ORF">YALI1_E23945g</name>
</gene>